<organism evidence="5 6">
    <name type="scientific">Kitasatospora cinereorecta</name>
    <dbReference type="NCBI Taxonomy" id="285560"/>
    <lineage>
        <taxon>Bacteria</taxon>
        <taxon>Bacillati</taxon>
        <taxon>Actinomycetota</taxon>
        <taxon>Actinomycetes</taxon>
        <taxon>Kitasatosporales</taxon>
        <taxon>Streptomycetaceae</taxon>
        <taxon>Kitasatospora</taxon>
    </lineage>
</organism>
<dbReference type="InterPro" id="IPR003439">
    <property type="entry name" value="ABC_transporter-like_ATP-bd"/>
</dbReference>
<dbReference type="InterPro" id="IPR003593">
    <property type="entry name" value="AAA+_ATPase"/>
</dbReference>
<evidence type="ECO:0000313" key="5">
    <source>
        <dbReference type="EMBL" id="MFC5644110.1"/>
    </source>
</evidence>
<evidence type="ECO:0000256" key="2">
    <source>
        <dbReference type="ARBA" id="ARBA00022840"/>
    </source>
</evidence>
<dbReference type="CDD" id="cd03230">
    <property type="entry name" value="ABC_DR_subfamily_A"/>
    <property type="match status" value="1"/>
</dbReference>
<keyword evidence="2 5" id="KW-0067">ATP-binding</keyword>
<gene>
    <name evidence="5" type="ORF">ACFPZF_22465</name>
</gene>
<dbReference type="Pfam" id="PF00005">
    <property type="entry name" value="ABC_tran"/>
    <property type="match status" value="1"/>
</dbReference>
<evidence type="ECO:0000256" key="1">
    <source>
        <dbReference type="ARBA" id="ARBA00022741"/>
    </source>
</evidence>
<proteinExistence type="predicted"/>
<dbReference type="EMBL" id="JBHSOC010000041">
    <property type="protein sequence ID" value="MFC5644110.1"/>
    <property type="molecule type" value="Genomic_DNA"/>
</dbReference>
<feature type="domain" description="ABC transporter" evidence="4">
    <location>
        <begin position="18"/>
        <end position="242"/>
    </location>
</feature>
<keyword evidence="1" id="KW-0547">Nucleotide-binding</keyword>
<sequence>MNHPAPKQDRPTGAAPALEAVGLGLQYRRRWALRDCDLRLPSGRVCALVGPNGAGKSTLMALAAGLLAPTEGSVTVFGSGPREAGSLRRMAYLRQDKPLYPRFTVAETLRAGRELNPGWDQAIAERIVRLGDLPLDAKVGTLTAGQRTRVAFALVLGKRPDLLMLDEPLADVDPVARQELTGILMAEAAEHGTTILISSHVLAELDGVCDHVTVLRNGRIRLSSDVEDLLDDHRLVVGAAAVDSDGAPPELAHHEIVELRRTGRQTTALLKPSGAIDPRWDTSRPNLEDILIAYLRTPDPQDRPAAGAGAQTTGRATGSTSGREEVTAR</sequence>
<dbReference type="RefSeq" id="WP_346141956.1">
    <property type="nucleotide sequence ID" value="NZ_BAAAUA010000007.1"/>
</dbReference>
<dbReference type="SUPFAM" id="SSF52540">
    <property type="entry name" value="P-loop containing nucleoside triphosphate hydrolases"/>
    <property type="match status" value="1"/>
</dbReference>
<keyword evidence="6" id="KW-1185">Reference proteome</keyword>
<comment type="caution">
    <text evidence="5">The sequence shown here is derived from an EMBL/GenBank/DDBJ whole genome shotgun (WGS) entry which is preliminary data.</text>
</comment>
<dbReference type="PROSITE" id="PS50893">
    <property type="entry name" value="ABC_TRANSPORTER_2"/>
    <property type="match status" value="1"/>
</dbReference>
<dbReference type="Gene3D" id="3.40.50.300">
    <property type="entry name" value="P-loop containing nucleotide triphosphate hydrolases"/>
    <property type="match status" value="1"/>
</dbReference>
<evidence type="ECO:0000313" key="6">
    <source>
        <dbReference type="Proteomes" id="UP001596066"/>
    </source>
</evidence>
<dbReference type="PANTHER" id="PTHR43158:SF2">
    <property type="entry name" value="SKFA PEPTIDE EXPORT ATP-BINDING PROTEIN SKFE"/>
    <property type="match status" value="1"/>
</dbReference>
<name>A0ABW0VIM8_9ACTN</name>
<dbReference type="Proteomes" id="UP001596066">
    <property type="component" value="Unassembled WGS sequence"/>
</dbReference>
<evidence type="ECO:0000256" key="3">
    <source>
        <dbReference type="SAM" id="MobiDB-lite"/>
    </source>
</evidence>
<evidence type="ECO:0000259" key="4">
    <source>
        <dbReference type="PROSITE" id="PS50893"/>
    </source>
</evidence>
<protein>
    <submittedName>
        <fullName evidence="5">ABC transporter ATP-binding protein</fullName>
    </submittedName>
</protein>
<dbReference type="GO" id="GO:0005524">
    <property type="term" value="F:ATP binding"/>
    <property type="evidence" value="ECO:0007669"/>
    <property type="project" value="UniProtKB-KW"/>
</dbReference>
<dbReference type="PANTHER" id="PTHR43158">
    <property type="entry name" value="SKFA PEPTIDE EXPORT ATP-BINDING PROTEIN SKFE"/>
    <property type="match status" value="1"/>
</dbReference>
<feature type="compositionally biased region" description="Low complexity" evidence="3">
    <location>
        <begin position="305"/>
        <end position="321"/>
    </location>
</feature>
<feature type="region of interest" description="Disordered" evidence="3">
    <location>
        <begin position="298"/>
        <end position="329"/>
    </location>
</feature>
<dbReference type="InterPro" id="IPR027417">
    <property type="entry name" value="P-loop_NTPase"/>
</dbReference>
<reference evidence="6" key="1">
    <citation type="journal article" date="2019" name="Int. J. Syst. Evol. Microbiol.">
        <title>The Global Catalogue of Microorganisms (GCM) 10K type strain sequencing project: providing services to taxonomists for standard genome sequencing and annotation.</title>
        <authorList>
            <consortium name="The Broad Institute Genomics Platform"/>
            <consortium name="The Broad Institute Genome Sequencing Center for Infectious Disease"/>
            <person name="Wu L."/>
            <person name="Ma J."/>
        </authorList>
    </citation>
    <scope>NUCLEOTIDE SEQUENCE [LARGE SCALE GENOMIC DNA]</scope>
    <source>
        <strain evidence="6">CGMCC 4.1622</strain>
    </source>
</reference>
<dbReference type="SMART" id="SM00382">
    <property type="entry name" value="AAA"/>
    <property type="match status" value="1"/>
</dbReference>
<accession>A0ABW0VIM8</accession>